<evidence type="ECO:0000259" key="2">
    <source>
        <dbReference type="PROSITE" id="PS51233"/>
    </source>
</evidence>
<feature type="domain" description="VWFD" evidence="2">
    <location>
        <begin position="1"/>
        <end position="57"/>
    </location>
</feature>
<dbReference type="Gene3D" id="2.60.120.260">
    <property type="entry name" value="Galactose-binding domain-like"/>
    <property type="match status" value="1"/>
</dbReference>
<dbReference type="FunFam" id="2.10.25.10:FF:000001">
    <property type="entry name" value="Tenascin C"/>
    <property type="match status" value="1"/>
</dbReference>
<dbReference type="Pfam" id="PF26129">
    <property type="entry name" value="Vwde"/>
    <property type="match status" value="1"/>
</dbReference>
<proteinExistence type="predicted"/>
<reference evidence="3" key="2">
    <citation type="journal article" date="2021" name="Genome Biol. Evol.">
        <title>Developing a high-quality reference genome for a parasitic bivalve with doubly uniparental inheritance (Bivalvia: Unionida).</title>
        <authorList>
            <person name="Smith C.H."/>
        </authorList>
    </citation>
    <scope>NUCLEOTIDE SEQUENCE</scope>
    <source>
        <strain evidence="3">CHS0354</strain>
        <tissue evidence="3">Mantle</tissue>
    </source>
</reference>
<name>A0AAE0S5M5_9BIVA</name>
<dbReference type="InterPro" id="IPR001846">
    <property type="entry name" value="VWF_type-D"/>
</dbReference>
<keyword evidence="4" id="KW-1185">Reference proteome</keyword>
<keyword evidence="1" id="KW-0325">Glycoprotein</keyword>
<dbReference type="PROSITE" id="PS51233">
    <property type="entry name" value="VWFD"/>
    <property type="match status" value="1"/>
</dbReference>
<organism evidence="3 4">
    <name type="scientific">Potamilus streckersoni</name>
    <dbReference type="NCBI Taxonomy" id="2493646"/>
    <lineage>
        <taxon>Eukaryota</taxon>
        <taxon>Metazoa</taxon>
        <taxon>Spiralia</taxon>
        <taxon>Lophotrochozoa</taxon>
        <taxon>Mollusca</taxon>
        <taxon>Bivalvia</taxon>
        <taxon>Autobranchia</taxon>
        <taxon>Heteroconchia</taxon>
        <taxon>Palaeoheterodonta</taxon>
        <taxon>Unionida</taxon>
        <taxon>Unionoidea</taxon>
        <taxon>Unionidae</taxon>
        <taxon>Ambleminae</taxon>
        <taxon>Lampsilini</taxon>
        <taxon>Potamilus</taxon>
    </lineage>
</organism>
<reference evidence="3" key="3">
    <citation type="submission" date="2023-05" db="EMBL/GenBank/DDBJ databases">
        <authorList>
            <person name="Smith C.H."/>
        </authorList>
    </citation>
    <scope>NUCLEOTIDE SEQUENCE</scope>
    <source>
        <strain evidence="3">CHS0354</strain>
        <tissue evidence="3">Mantle</tissue>
    </source>
</reference>
<dbReference type="AlphaFoldDB" id="A0AAE0S5M5"/>
<dbReference type="InterPro" id="IPR000742">
    <property type="entry name" value="EGF"/>
</dbReference>
<evidence type="ECO:0000313" key="3">
    <source>
        <dbReference type="EMBL" id="KAK3585816.1"/>
    </source>
</evidence>
<accession>A0AAE0S5M5</accession>
<dbReference type="Proteomes" id="UP001195483">
    <property type="component" value="Unassembled WGS sequence"/>
</dbReference>
<dbReference type="InterPro" id="IPR058727">
    <property type="entry name" value="Helical_Vwde"/>
</dbReference>
<evidence type="ECO:0000256" key="1">
    <source>
        <dbReference type="ARBA" id="ARBA00023180"/>
    </source>
</evidence>
<dbReference type="EMBL" id="JAEAOA010002240">
    <property type="protein sequence ID" value="KAK3585816.1"/>
    <property type="molecule type" value="Genomic_DNA"/>
</dbReference>
<gene>
    <name evidence="3" type="ORF">CHS0354_038333</name>
</gene>
<dbReference type="PROSITE" id="PS01186">
    <property type="entry name" value="EGF_2"/>
    <property type="match status" value="1"/>
</dbReference>
<protein>
    <recommendedName>
        <fullName evidence="2">VWFD domain-containing protein</fullName>
    </recommendedName>
</protein>
<evidence type="ECO:0000313" key="4">
    <source>
        <dbReference type="Proteomes" id="UP001195483"/>
    </source>
</evidence>
<reference evidence="3" key="1">
    <citation type="journal article" date="2021" name="Genome Biol. Evol.">
        <title>A High-Quality Reference Genome for a Parasitic Bivalve with Doubly Uniparental Inheritance (Bivalvia: Unionida).</title>
        <authorList>
            <person name="Smith C.H."/>
        </authorList>
    </citation>
    <scope>NUCLEOTIDE SEQUENCE</scope>
    <source>
        <strain evidence="3">CHS0354</strain>
    </source>
</reference>
<sequence length="435" mass="48319">MNVAIYLSKKDEERIEGLCGSFNNNQMDDFVIRQTGAITQDNDHFSLSWKITAAESFLSQSNHNPGNWDIKRLLCVCPNATLTQTRSLINSSVCSPDESVLCTRKPQQGKDVVRCRYHDIRPTSRSFQEMSRRVKRATQHIQYPGKVGKSVGNISLEDAETACATFFSASPNYKLQNNLPINTLNNSIHECALDYQMSEGDISWAAPHLQSWTNNIETQISRDKIFQEDHANIMEEFLANACPNQCNNNGHCDNGTCVCDNGFASSDCSINVMSPPPVNDIYNDGQCDTSTDNCCSGFSIYGDDFIRSESLECRVEETEVDVNGSVISLEPVVHRAEFVSLFELICPVRCKLPSKSAQRPMATVYNLSVSNFGQNFGARQSMFVYDHRCTTMEVDRLAIVISTAFAMLMVKTIRATAAKPALQSSAVKSGRLNGV</sequence>
<comment type="caution">
    <text evidence="3">The sequence shown here is derived from an EMBL/GenBank/DDBJ whole genome shotgun (WGS) entry which is preliminary data.</text>
</comment>